<sequence length="531" mass="59242">MDAQAVDAESLVLRLYEPGTDKQTVEGIAEHLRLLQLSPSGWQLADHLLKSSSSNVRFFAANTFTIKINSEGSSLSEEDLATILERLLAAYVDAVNSGDAALVIQKLCVALVALFFLASSSWAQCVRHVVCCLHASHFVPEDSLASQPDSKDITLHKKQLSAVLLFATTLAEDAQKVDHSAQRYGHVNPRIRANLQDTILVLRQALACIRSTPNADEDDAVQLLDCYQAWAAHAISELKNYPDLMDDVKLTLGSIMDLLLDSRMFVPTAVFLKGILADQQYTSLLLEDRALQLRELLFSPSAQEHFRALASGSEEPQDVAFGELAFAFGYHCAESSSLSDNPEDPLMELLHALTRTIAYDSFESTLGDSAIDFWECYNAHLKELDSYDDISASHRHWMTAIRELCEAVRIPFDGHVFVSVNRNDDFLEFHTRVLDIINDAFDTVGPANLRELVSLIKQISLPSAAPKLSSKGEATRDNFWSNTLCYLQPFEGIRPWNSPSQPRLLVICSKPSHRLYKHYQMTQPKSRHLPL</sequence>
<comment type="caution">
    <text evidence="5">The sequence shown here is derived from an EMBL/GenBank/DDBJ whole genome shotgun (WGS) entry which is preliminary data.</text>
</comment>
<dbReference type="EMBL" id="VIBQ01000014">
    <property type="protein sequence ID" value="KAB8349658.1"/>
    <property type="molecule type" value="Genomic_DNA"/>
</dbReference>
<comment type="subcellular location">
    <subcellularLocation>
        <location evidence="1">Nucleus</location>
    </subcellularLocation>
</comment>
<comment type="similarity">
    <text evidence="2">Belongs to the importin beta family.</text>
</comment>
<keyword evidence="4" id="KW-0539">Nucleus</keyword>
<dbReference type="GO" id="GO:0005634">
    <property type="term" value="C:nucleus"/>
    <property type="evidence" value="ECO:0007669"/>
    <property type="project" value="UniProtKB-SubCell"/>
</dbReference>
<dbReference type="Proteomes" id="UP000327013">
    <property type="component" value="Unassembled WGS sequence"/>
</dbReference>
<protein>
    <recommendedName>
        <fullName evidence="7">Exportin-1/Importin-beta-like domain-containing protein</fullName>
    </recommendedName>
</protein>
<evidence type="ECO:0000256" key="4">
    <source>
        <dbReference type="ARBA" id="ARBA00023242"/>
    </source>
</evidence>
<dbReference type="SUPFAM" id="SSF48371">
    <property type="entry name" value="ARM repeat"/>
    <property type="match status" value="1"/>
</dbReference>
<dbReference type="PANTHER" id="PTHR12363">
    <property type="entry name" value="TRANSPORTIN 3 AND IMPORTIN 13"/>
    <property type="match status" value="1"/>
</dbReference>
<evidence type="ECO:0000256" key="1">
    <source>
        <dbReference type="ARBA" id="ARBA00004123"/>
    </source>
</evidence>
<dbReference type="InterPro" id="IPR051345">
    <property type="entry name" value="Importin_beta-like_NTR"/>
</dbReference>
<dbReference type="Gene3D" id="1.25.10.10">
    <property type="entry name" value="Leucine-rich Repeat Variant"/>
    <property type="match status" value="1"/>
</dbReference>
<dbReference type="PANTHER" id="PTHR12363:SF33">
    <property type="entry name" value="IMPORTIN-13"/>
    <property type="match status" value="1"/>
</dbReference>
<organism evidence="5 6">
    <name type="scientific">Carpinus fangiana</name>
    <dbReference type="NCBI Taxonomy" id="176857"/>
    <lineage>
        <taxon>Eukaryota</taxon>
        <taxon>Viridiplantae</taxon>
        <taxon>Streptophyta</taxon>
        <taxon>Embryophyta</taxon>
        <taxon>Tracheophyta</taxon>
        <taxon>Spermatophyta</taxon>
        <taxon>Magnoliopsida</taxon>
        <taxon>eudicotyledons</taxon>
        <taxon>Gunneridae</taxon>
        <taxon>Pentapetalae</taxon>
        <taxon>rosids</taxon>
        <taxon>fabids</taxon>
        <taxon>Fagales</taxon>
        <taxon>Betulaceae</taxon>
        <taxon>Carpinus</taxon>
    </lineage>
</organism>
<gene>
    <name evidence="5" type="ORF">FH972_023677</name>
</gene>
<evidence type="ECO:0008006" key="7">
    <source>
        <dbReference type="Google" id="ProtNLM"/>
    </source>
</evidence>
<dbReference type="InterPro" id="IPR011989">
    <property type="entry name" value="ARM-like"/>
</dbReference>
<evidence type="ECO:0000256" key="2">
    <source>
        <dbReference type="ARBA" id="ARBA00007991"/>
    </source>
</evidence>
<dbReference type="AlphaFoldDB" id="A0A5N6KWD5"/>
<reference evidence="5 6" key="1">
    <citation type="submission" date="2019-06" db="EMBL/GenBank/DDBJ databases">
        <title>A chromosomal-level reference genome of Carpinus fangiana (Coryloideae, Betulaceae).</title>
        <authorList>
            <person name="Yang X."/>
            <person name="Wang Z."/>
            <person name="Zhang L."/>
            <person name="Hao G."/>
            <person name="Liu J."/>
            <person name="Yang Y."/>
        </authorList>
    </citation>
    <scope>NUCLEOTIDE SEQUENCE [LARGE SCALE GENOMIC DNA]</scope>
    <source>
        <strain evidence="5">Cfa_2016G</strain>
        <tissue evidence="5">Leaf</tissue>
    </source>
</reference>
<accession>A0A5N6KWD5</accession>
<dbReference type="GO" id="GO:0005737">
    <property type="term" value="C:cytoplasm"/>
    <property type="evidence" value="ECO:0007669"/>
    <property type="project" value="TreeGrafter"/>
</dbReference>
<evidence type="ECO:0000313" key="5">
    <source>
        <dbReference type="EMBL" id="KAB8349658.1"/>
    </source>
</evidence>
<evidence type="ECO:0000256" key="3">
    <source>
        <dbReference type="ARBA" id="ARBA00022448"/>
    </source>
</evidence>
<dbReference type="GO" id="GO:0006606">
    <property type="term" value="P:protein import into nucleus"/>
    <property type="evidence" value="ECO:0007669"/>
    <property type="project" value="TreeGrafter"/>
</dbReference>
<keyword evidence="3" id="KW-0813">Transport</keyword>
<dbReference type="OrthoDB" id="2016913at2759"/>
<keyword evidence="6" id="KW-1185">Reference proteome</keyword>
<proteinExistence type="inferred from homology"/>
<name>A0A5N6KWD5_9ROSI</name>
<evidence type="ECO:0000313" key="6">
    <source>
        <dbReference type="Proteomes" id="UP000327013"/>
    </source>
</evidence>
<dbReference type="InterPro" id="IPR016024">
    <property type="entry name" value="ARM-type_fold"/>
</dbReference>